<dbReference type="Gramene" id="KFK28865">
    <property type="protein sequence ID" value="KFK28865"/>
    <property type="gene ID" value="AALP_AA7G058600"/>
</dbReference>
<protein>
    <submittedName>
        <fullName evidence="1">Uncharacterized protein</fullName>
    </submittedName>
</protein>
<keyword evidence="2" id="KW-1185">Reference proteome</keyword>
<gene>
    <name evidence="1" type="ordered locus">AALP_Aa7g058600</name>
</gene>
<evidence type="ECO:0000313" key="2">
    <source>
        <dbReference type="Proteomes" id="UP000029120"/>
    </source>
</evidence>
<accession>A0A087GG63</accession>
<evidence type="ECO:0000313" key="1">
    <source>
        <dbReference type="EMBL" id="KFK28865.1"/>
    </source>
</evidence>
<organism evidence="1 2">
    <name type="scientific">Arabis alpina</name>
    <name type="common">Alpine rock-cress</name>
    <dbReference type="NCBI Taxonomy" id="50452"/>
    <lineage>
        <taxon>Eukaryota</taxon>
        <taxon>Viridiplantae</taxon>
        <taxon>Streptophyta</taxon>
        <taxon>Embryophyta</taxon>
        <taxon>Tracheophyta</taxon>
        <taxon>Spermatophyta</taxon>
        <taxon>Magnoliopsida</taxon>
        <taxon>eudicotyledons</taxon>
        <taxon>Gunneridae</taxon>
        <taxon>Pentapetalae</taxon>
        <taxon>rosids</taxon>
        <taxon>malvids</taxon>
        <taxon>Brassicales</taxon>
        <taxon>Brassicaceae</taxon>
        <taxon>Arabideae</taxon>
        <taxon>Arabis</taxon>
    </lineage>
</organism>
<dbReference type="AlphaFoldDB" id="A0A087GG63"/>
<name>A0A087GG63_ARAAL</name>
<dbReference type="Proteomes" id="UP000029120">
    <property type="component" value="Chromosome 7"/>
</dbReference>
<proteinExistence type="predicted"/>
<dbReference type="EMBL" id="CM002875">
    <property type="protein sequence ID" value="KFK28865.1"/>
    <property type="molecule type" value="Genomic_DNA"/>
</dbReference>
<reference evidence="2" key="1">
    <citation type="journal article" date="2015" name="Nat. Plants">
        <title>Genome expansion of Arabis alpina linked with retrotransposition and reduced symmetric DNA methylation.</title>
        <authorList>
            <person name="Willing E.M."/>
            <person name="Rawat V."/>
            <person name="Mandakova T."/>
            <person name="Maumus F."/>
            <person name="James G.V."/>
            <person name="Nordstroem K.J."/>
            <person name="Becker C."/>
            <person name="Warthmann N."/>
            <person name="Chica C."/>
            <person name="Szarzynska B."/>
            <person name="Zytnicki M."/>
            <person name="Albani M.C."/>
            <person name="Kiefer C."/>
            <person name="Bergonzi S."/>
            <person name="Castaings L."/>
            <person name="Mateos J.L."/>
            <person name="Berns M.C."/>
            <person name="Bujdoso N."/>
            <person name="Piofczyk T."/>
            <person name="de Lorenzo L."/>
            <person name="Barrero-Sicilia C."/>
            <person name="Mateos I."/>
            <person name="Piednoel M."/>
            <person name="Hagmann J."/>
            <person name="Chen-Min-Tao R."/>
            <person name="Iglesias-Fernandez R."/>
            <person name="Schuster S.C."/>
            <person name="Alonso-Blanco C."/>
            <person name="Roudier F."/>
            <person name="Carbonero P."/>
            <person name="Paz-Ares J."/>
            <person name="Davis S.J."/>
            <person name="Pecinka A."/>
            <person name="Quesneville H."/>
            <person name="Colot V."/>
            <person name="Lysak M.A."/>
            <person name="Weigel D."/>
            <person name="Coupland G."/>
            <person name="Schneeberger K."/>
        </authorList>
    </citation>
    <scope>NUCLEOTIDE SEQUENCE [LARGE SCALE GENOMIC DNA]</scope>
    <source>
        <strain evidence="2">cv. Pajares</strain>
    </source>
</reference>
<sequence>MAIGEITLLILHDDGIDITVSKEVLACQSFNRFMKLICGAR</sequence>